<dbReference type="InterPro" id="IPR023404">
    <property type="entry name" value="rSAM_horseshoe"/>
</dbReference>
<evidence type="ECO:0000256" key="2">
    <source>
        <dbReference type="ARBA" id="ARBA00004785"/>
    </source>
</evidence>
<keyword evidence="8 15" id="KW-0479">Metal-binding</keyword>
<dbReference type="PROSITE" id="PS51918">
    <property type="entry name" value="RADICAL_SAM"/>
    <property type="match status" value="1"/>
</dbReference>
<feature type="binding site" evidence="17">
    <location>
        <position position="71"/>
    </location>
    <ligand>
        <name>[4Fe-4S] cluster</name>
        <dbReference type="ChEBI" id="CHEBI:49883"/>
        <note>4Fe-4S-S-AdoMet</note>
    </ligand>
</feature>
<dbReference type="UniPathway" id="UPA00251">
    <property type="reaction ID" value="UER00323"/>
</dbReference>
<evidence type="ECO:0000256" key="10">
    <source>
        <dbReference type="ARBA" id="ARBA00023004"/>
    </source>
</evidence>
<feature type="binding site" evidence="16">
    <location>
        <position position="194"/>
    </location>
    <ligand>
        <name>S-adenosyl-L-methionine</name>
        <dbReference type="ChEBI" id="CHEBI:59789"/>
        <label>2</label>
    </ligand>
</feature>
<evidence type="ECO:0000256" key="3">
    <source>
        <dbReference type="ARBA" id="ARBA00005493"/>
    </source>
</evidence>
<evidence type="ECO:0000256" key="11">
    <source>
        <dbReference type="ARBA" id="ARBA00023014"/>
    </source>
</evidence>
<feature type="binding site" evidence="16">
    <location>
        <position position="122"/>
    </location>
    <ligand>
        <name>S-adenosyl-L-methionine</name>
        <dbReference type="ChEBI" id="CHEBI:59789"/>
        <label>1</label>
    </ligand>
</feature>
<feature type="binding site" evidence="16">
    <location>
        <position position="65"/>
    </location>
    <ligand>
        <name>S-adenosyl-L-methionine</name>
        <dbReference type="ChEBI" id="CHEBI:59789"/>
        <label>1</label>
    </ligand>
</feature>
<protein>
    <recommendedName>
        <fullName evidence="15">Coproporphyrinogen-III oxidase</fullName>
        <ecNumber evidence="15">1.3.98.3</ecNumber>
    </recommendedName>
</protein>
<comment type="subcellular location">
    <subcellularLocation>
        <location evidence="1 15">Cytoplasm</location>
    </subcellularLocation>
</comment>
<dbReference type="Pfam" id="PF06969">
    <property type="entry name" value="HemN_C"/>
    <property type="match status" value="1"/>
</dbReference>
<dbReference type="Gene3D" id="3.80.30.20">
    <property type="entry name" value="tm_1862 like domain"/>
    <property type="match status" value="1"/>
</dbReference>
<dbReference type="Pfam" id="PF04055">
    <property type="entry name" value="Radical_SAM"/>
    <property type="match status" value="1"/>
</dbReference>
<feature type="binding site" evidence="17">
    <location>
        <position position="75"/>
    </location>
    <ligand>
        <name>[4Fe-4S] cluster</name>
        <dbReference type="ChEBI" id="CHEBI:49883"/>
        <note>4Fe-4S-S-AdoMet</note>
    </ligand>
</feature>
<dbReference type="InterPro" id="IPR004558">
    <property type="entry name" value="Coprogen_oxidase_HemN"/>
</dbReference>
<evidence type="ECO:0000256" key="4">
    <source>
        <dbReference type="ARBA" id="ARBA00011245"/>
    </source>
</evidence>
<dbReference type="GO" id="GO:0046872">
    <property type="term" value="F:metal ion binding"/>
    <property type="evidence" value="ECO:0007669"/>
    <property type="project" value="UniProtKB-KW"/>
</dbReference>
<evidence type="ECO:0000256" key="5">
    <source>
        <dbReference type="ARBA" id="ARBA00022485"/>
    </source>
</evidence>
<evidence type="ECO:0000256" key="17">
    <source>
        <dbReference type="PIRSR" id="PIRSR000167-2"/>
    </source>
</evidence>
<gene>
    <name evidence="19" type="ORF">ROR02_13350</name>
</gene>
<comment type="similarity">
    <text evidence="3 15">Belongs to the anaerobic coproporphyrinogen-III oxidase family.</text>
</comment>
<dbReference type="PANTHER" id="PTHR13932:SF6">
    <property type="entry name" value="OXYGEN-INDEPENDENT COPROPORPHYRINOGEN III OXIDASE"/>
    <property type="match status" value="1"/>
</dbReference>
<dbReference type="OrthoDB" id="9808022at2"/>
<reference evidence="19 20" key="1">
    <citation type="submission" date="2019-07" db="EMBL/GenBank/DDBJ databases">
        <title>Whole genome shotgun sequence of Rhodospirillum oryzae NBRC 107573.</title>
        <authorList>
            <person name="Hosoyama A."/>
            <person name="Uohara A."/>
            <person name="Ohji S."/>
            <person name="Ichikawa N."/>
        </authorList>
    </citation>
    <scope>NUCLEOTIDE SEQUENCE [LARGE SCALE GENOMIC DNA]</scope>
    <source>
        <strain evidence="19 20">NBRC 107573</strain>
    </source>
</reference>
<evidence type="ECO:0000256" key="9">
    <source>
        <dbReference type="ARBA" id="ARBA00023002"/>
    </source>
</evidence>
<evidence type="ECO:0000256" key="12">
    <source>
        <dbReference type="ARBA" id="ARBA00023244"/>
    </source>
</evidence>
<feature type="binding site" evidence="16">
    <location>
        <position position="182"/>
    </location>
    <ligand>
        <name>S-adenosyl-L-methionine</name>
        <dbReference type="ChEBI" id="CHEBI:59789"/>
        <label>2</label>
    </ligand>
</feature>
<dbReference type="NCBIfam" id="TIGR00538">
    <property type="entry name" value="hemN"/>
    <property type="match status" value="1"/>
</dbReference>
<dbReference type="SMART" id="SM00729">
    <property type="entry name" value="Elp3"/>
    <property type="match status" value="1"/>
</dbReference>
<keyword evidence="9 15" id="KW-0560">Oxidoreductase</keyword>
<dbReference type="Proteomes" id="UP000321567">
    <property type="component" value="Unassembled WGS sequence"/>
</dbReference>
<feature type="binding site" evidence="16">
    <location>
        <position position="219"/>
    </location>
    <ligand>
        <name>S-adenosyl-L-methionine</name>
        <dbReference type="ChEBI" id="CHEBI:59789"/>
        <label>2</label>
    </ligand>
</feature>
<feature type="domain" description="Radical SAM core" evidence="18">
    <location>
        <begin position="56"/>
        <end position="290"/>
    </location>
</feature>
<evidence type="ECO:0000256" key="7">
    <source>
        <dbReference type="ARBA" id="ARBA00022691"/>
    </source>
</evidence>
<dbReference type="SFLD" id="SFLDG01065">
    <property type="entry name" value="anaerobic_coproporphyrinogen-I"/>
    <property type="match status" value="1"/>
</dbReference>
<dbReference type="SUPFAM" id="SSF102114">
    <property type="entry name" value="Radical SAM enzymes"/>
    <property type="match status" value="1"/>
</dbReference>
<comment type="cofactor">
    <cofactor evidence="15 17">
        <name>[4Fe-4S] cluster</name>
        <dbReference type="ChEBI" id="CHEBI:49883"/>
    </cofactor>
    <text evidence="15 17">Binds 1 [4Fe-4S] cluster. The cluster is coordinated with 3 cysteines and an exchangeable S-adenosyl-L-methionine.</text>
</comment>
<dbReference type="GO" id="GO:0005737">
    <property type="term" value="C:cytoplasm"/>
    <property type="evidence" value="ECO:0007669"/>
    <property type="project" value="UniProtKB-SubCell"/>
</dbReference>
<dbReference type="InterPro" id="IPR006638">
    <property type="entry name" value="Elp3/MiaA/NifB-like_rSAM"/>
</dbReference>
<proteinExistence type="inferred from homology"/>
<evidence type="ECO:0000256" key="15">
    <source>
        <dbReference type="PIRNR" id="PIRNR000167"/>
    </source>
</evidence>
<sequence length="464" mass="51521">MGGETSNVIPLVSSARVQQLSAKYDLRLPRYTSYPTAPHFNAGVGPDQYAAWLSELPAGSPASLYIHVAYCADLCWFCGCHTRVTKRYEPVADYLEALLGEATLVANHLPGPLNVTHVHFGGGSPTILTGDDLQRTMDFLRERFGVSENAEVALEMDPRTATADYVKSMVKAGVTRASIGVQDFEDKVQKAINRVQPMEMVAQVFEWLRDNGITDINMDLIYGLPHQTTESVIHTVDRALSLKPRRVSLFGYAHVPWMKRQMRLIDEATLPDVDARWDQYLNATARFEQLGYVAIGLDHFAAPDDEMAVALRDGNLHRNFQGYTTDTAPTLIGLGASGIGYLPQGYVVNELDINEYKARIREGKLATKRGIAISDDDRVRRAIIERLMCDLAVDVAEIARAHNLPEDTFAGEVAQLDDLEADGVVVREGLRVTMTDLGRPLVRAVCAKFDRYLKMGEQRHSRAV</sequence>
<evidence type="ECO:0000256" key="6">
    <source>
        <dbReference type="ARBA" id="ARBA00022490"/>
    </source>
</evidence>
<dbReference type="InterPro" id="IPR010723">
    <property type="entry name" value="HemN_C"/>
</dbReference>
<comment type="pathway">
    <text evidence="2 15">Porphyrin-containing compound metabolism; protoporphyrin-IX biosynthesis; protoporphyrinogen-IX from coproporphyrinogen-III (AdoMet route): step 1/1.</text>
</comment>
<dbReference type="EC" id="1.3.98.3" evidence="15"/>
<keyword evidence="20" id="KW-1185">Reference proteome</keyword>
<feature type="binding site" evidence="16">
    <location>
        <position position="155"/>
    </location>
    <ligand>
        <name>S-adenosyl-L-methionine</name>
        <dbReference type="ChEBI" id="CHEBI:59789"/>
        <label>1</label>
    </ligand>
</feature>
<comment type="catalytic activity">
    <reaction evidence="14 15">
        <text>coproporphyrinogen III + 2 S-adenosyl-L-methionine = protoporphyrinogen IX + 2 5'-deoxyadenosine + 2 L-methionine + 2 CO2</text>
        <dbReference type="Rhea" id="RHEA:15425"/>
        <dbReference type="ChEBI" id="CHEBI:16526"/>
        <dbReference type="ChEBI" id="CHEBI:17319"/>
        <dbReference type="ChEBI" id="CHEBI:57307"/>
        <dbReference type="ChEBI" id="CHEBI:57309"/>
        <dbReference type="ChEBI" id="CHEBI:57844"/>
        <dbReference type="ChEBI" id="CHEBI:59789"/>
        <dbReference type="EC" id="1.3.98.3"/>
    </reaction>
</comment>
<comment type="function">
    <text evidence="13">Involved in the heme biosynthesis. Catalyzes the anaerobic oxidative decarboxylation of propionate groups of rings A and B of coproporphyrinogen III to yield the vinyl groups in protoporphyrinogen IX.</text>
</comment>
<evidence type="ECO:0000256" key="14">
    <source>
        <dbReference type="ARBA" id="ARBA00048321"/>
    </source>
</evidence>
<feature type="binding site" evidence="17">
    <location>
        <position position="78"/>
    </location>
    <ligand>
        <name>[4Fe-4S] cluster</name>
        <dbReference type="ChEBI" id="CHEBI:49883"/>
        <note>4Fe-4S-S-AdoMet</note>
    </ligand>
</feature>
<dbReference type="EMBL" id="BJZO01000028">
    <property type="protein sequence ID" value="GEO81204.1"/>
    <property type="molecule type" value="Genomic_DNA"/>
</dbReference>
<keyword evidence="12 15" id="KW-0627">Porphyrin biosynthesis</keyword>
<keyword evidence="5 15" id="KW-0004">4Fe-4S</keyword>
<name>A0A512H6Z0_9PROT</name>
<organism evidence="19 20">
    <name type="scientific">Pararhodospirillum oryzae</name>
    <dbReference type="NCBI Taxonomy" id="478448"/>
    <lineage>
        <taxon>Bacteria</taxon>
        <taxon>Pseudomonadati</taxon>
        <taxon>Pseudomonadota</taxon>
        <taxon>Alphaproteobacteria</taxon>
        <taxon>Rhodospirillales</taxon>
        <taxon>Rhodospirillaceae</taxon>
        <taxon>Pararhodospirillum</taxon>
    </lineage>
</organism>
<evidence type="ECO:0000256" key="13">
    <source>
        <dbReference type="ARBA" id="ARBA00024295"/>
    </source>
</evidence>
<evidence type="ECO:0000256" key="8">
    <source>
        <dbReference type="ARBA" id="ARBA00022723"/>
    </source>
</evidence>
<dbReference type="InterPro" id="IPR007197">
    <property type="entry name" value="rSAM"/>
</dbReference>
<evidence type="ECO:0000313" key="20">
    <source>
        <dbReference type="Proteomes" id="UP000321567"/>
    </source>
</evidence>
<dbReference type="GO" id="GO:0004109">
    <property type="term" value="F:coproporphyrinogen oxidase activity"/>
    <property type="evidence" value="ECO:0007669"/>
    <property type="project" value="InterPro"/>
</dbReference>
<keyword evidence="10 15" id="KW-0408">Iron</keyword>
<keyword evidence="11 15" id="KW-0411">Iron-sulfur</keyword>
<evidence type="ECO:0000259" key="18">
    <source>
        <dbReference type="PROSITE" id="PS51918"/>
    </source>
</evidence>
<dbReference type="RefSeq" id="WP_147163242.1">
    <property type="nucleotide sequence ID" value="NZ_BJZO01000028.1"/>
</dbReference>
<feature type="binding site" evidence="16">
    <location>
        <begin position="77"/>
        <end position="79"/>
    </location>
    <ligand>
        <name>S-adenosyl-L-methionine</name>
        <dbReference type="ChEBI" id="CHEBI:59789"/>
        <label>2</label>
    </ligand>
</feature>
<dbReference type="AlphaFoldDB" id="A0A512H6Z0"/>
<accession>A0A512H6Z0</accession>
<dbReference type="CDD" id="cd01335">
    <property type="entry name" value="Radical_SAM"/>
    <property type="match status" value="1"/>
</dbReference>
<dbReference type="Gene3D" id="1.10.10.920">
    <property type="match status" value="1"/>
</dbReference>
<feature type="binding site" evidence="16">
    <location>
        <position position="339"/>
    </location>
    <ligand>
        <name>S-adenosyl-L-methionine</name>
        <dbReference type="ChEBI" id="CHEBI:59789"/>
        <label>1</label>
    </ligand>
</feature>
<dbReference type="SFLD" id="SFLDS00029">
    <property type="entry name" value="Radical_SAM"/>
    <property type="match status" value="1"/>
</dbReference>
<dbReference type="GO" id="GO:0006782">
    <property type="term" value="P:protoporphyrinogen IX biosynthetic process"/>
    <property type="evidence" value="ECO:0007669"/>
    <property type="project" value="UniProtKB-UniPathway"/>
</dbReference>
<evidence type="ECO:0000313" key="19">
    <source>
        <dbReference type="EMBL" id="GEO81204.1"/>
    </source>
</evidence>
<dbReference type="GO" id="GO:0051989">
    <property type="term" value="F:coproporphyrinogen dehydrogenase activity"/>
    <property type="evidence" value="ECO:0007669"/>
    <property type="project" value="UniProtKB-EC"/>
</dbReference>
<dbReference type="InterPro" id="IPR034505">
    <property type="entry name" value="Coproporphyrinogen-III_oxidase"/>
</dbReference>
<comment type="subunit">
    <text evidence="4">Monomer.</text>
</comment>
<dbReference type="PIRSF" id="PIRSF000167">
    <property type="entry name" value="HemN"/>
    <property type="match status" value="1"/>
</dbReference>
<keyword evidence="7 15" id="KW-0949">S-adenosyl-L-methionine</keyword>
<dbReference type="GO" id="GO:0051539">
    <property type="term" value="F:4 iron, 4 sulfur cluster binding"/>
    <property type="evidence" value="ECO:0007669"/>
    <property type="project" value="UniProtKB-KW"/>
</dbReference>
<keyword evidence="6 15" id="KW-0963">Cytoplasm</keyword>
<feature type="binding site" evidence="16">
    <location>
        <position position="253"/>
    </location>
    <ligand>
        <name>S-adenosyl-L-methionine</name>
        <dbReference type="ChEBI" id="CHEBI:59789"/>
        <label>2</label>
    </ligand>
</feature>
<dbReference type="PANTHER" id="PTHR13932">
    <property type="entry name" value="COPROPORPHYRINIGEN III OXIDASE"/>
    <property type="match status" value="1"/>
</dbReference>
<evidence type="ECO:0000256" key="16">
    <source>
        <dbReference type="PIRSR" id="PIRSR000167-1"/>
    </source>
</evidence>
<comment type="caution">
    <text evidence="19">The sequence shown here is derived from an EMBL/GenBank/DDBJ whole genome shotgun (WGS) entry which is preliminary data.</text>
</comment>
<evidence type="ECO:0000256" key="1">
    <source>
        <dbReference type="ARBA" id="ARBA00004496"/>
    </source>
</evidence>
<dbReference type="InterPro" id="IPR058240">
    <property type="entry name" value="rSAM_sf"/>
</dbReference>